<feature type="coiled-coil region" evidence="1">
    <location>
        <begin position="258"/>
        <end position="311"/>
    </location>
</feature>
<dbReference type="PANTHER" id="PTHR33144">
    <property type="entry name" value="OS10G0409366 PROTEIN-RELATED"/>
    <property type="match status" value="1"/>
</dbReference>
<dbReference type="OrthoDB" id="1113102at2759"/>
<comment type="caution">
    <text evidence="2">The sequence shown here is derived from an EMBL/GenBank/DDBJ whole genome shotgun (WGS) entry which is preliminary data.</text>
</comment>
<proteinExistence type="predicted"/>
<keyword evidence="3" id="KW-1185">Reference proteome</keyword>
<evidence type="ECO:0000313" key="3">
    <source>
        <dbReference type="Proteomes" id="UP000467841"/>
    </source>
</evidence>
<organism evidence="2 3">
    <name type="scientific">Microthlaspi erraticum</name>
    <dbReference type="NCBI Taxonomy" id="1685480"/>
    <lineage>
        <taxon>Eukaryota</taxon>
        <taxon>Viridiplantae</taxon>
        <taxon>Streptophyta</taxon>
        <taxon>Embryophyta</taxon>
        <taxon>Tracheophyta</taxon>
        <taxon>Spermatophyta</taxon>
        <taxon>Magnoliopsida</taxon>
        <taxon>eudicotyledons</taxon>
        <taxon>Gunneridae</taxon>
        <taxon>Pentapetalae</taxon>
        <taxon>rosids</taxon>
        <taxon>malvids</taxon>
        <taxon>Brassicales</taxon>
        <taxon>Brassicaceae</taxon>
        <taxon>Coluteocarpeae</taxon>
        <taxon>Microthlaspi</taxon>
    </lineage>
</organism>
<gene>
    <name evidence="2" type="ORF">MERR_LOCUS30370</name>
</gene>
<dbReference type="AlphaFoldDB" id="A0A6D2K4X9"/>
<name>A0A6D2K4X9_9BRAS</name>
<sequence>MYGAEDFTAAPPLGPELTSGKWRVRVIDGDARITEELVSGKEVWSMRNRRVMVDFNRKGQIIKDSGGLFGSWLGSLSNDLNMLPIDYTDWRKVPTYRKEMAWKVIQKKFCFDDPRKRKKYVLSILGCRCRDLKQRIWRTYRRNTLQESFDARPGLVPEDQWKGFVEMQFTDKAKEEETGREPNRGELFIASRSRSDGTFVCEDARICADKLKEVMTESSIQSEAHEAYEQVFGPENSGRVRCVGRGPTPSKYFSNLECTSSTAEVKHLKGRVKDLEDKLDMVLSSSSTTEVKHLKDRVKDLEEKLDIVTDALCKLVESKVQDRFQVIAL</sequence>
<reference evidence="2" key="1">
    <citation type="submission" date="2020-01" db="EMBL/GenBank/DDBJ databases">
        <authorList>
            <person name="Mishra B."/>
        </authorList>
    </citation>
    <scope>NUCLEOTIDE SEQUENCE [LARGE SCALE GENOMIC DNA]</scope>
</reference>
<protein>
    <submittedName>
        <fullName evidence="2">Uncharacterized protein</fullName>
    </submittedName>
</protein>
<evidence type="ECO:0000256" key="1">
    <source>
        <dbReference type="SAM" id="Coils"/>
    </source>
</evidence>
<accession>A0A6D2K4X9</accession>
<keyword evidence="1" id="KW-0175">Coiled coil</keyword>
<dbReference type="InterPro" id="IPR004252">
    <property type="entry name" value="Probable_transposase_24"/>
</dbReference>
<evidence type="ECO:0000313" key="2">
    <source>
        <dbReference type="EMBL" id="CAA7043135.1"/>
    </source>
</evidence>
<dbReference type="Proteomes" id="UP000467841">
    <property type="component" value="Unassembled WGS sequence"/>
</dbReference>
<dbReference type="PANTHER" id="PTHR33144:SF48">
    <property type="entry name" value="PLANT TRANSPOSASE (PTTA_EN_SPM FAMILY)"/>
    <property type="match status" value="1"/>
</dbReference>
<dbReference type="Pfam" id="PF03004">
    <property type="entry name" value="Transposase_24"/>
    <property type="match status" value="1"/>
</dbReference>
<dbReference type="EMBL" id="CACVBM020001274">
    <property type="protein sequence ID" value="CAA7043135.1"/>
    <property type="molecule type" value="Genomic_DNA"/>
</dbReference>